<feature type="signal peptide" evidence="1">
    <location>
        <begin position="1"/>
        <end position="19"/>
    </location>
</feature>
<evidence type="ECO:0000313" key="3">
    <source>
        <dbReference type="Proteomes" id="UP001528850"/>
    </source>
</evidence>
<sequence length="61" mass="6349">MKVACLGLVLLVAAFGAHASGLFDRVGVHQGYSNAPVCPEGEKPVMAGVVDGHMTWRCVPV</sequence>
<organism evidence="2 3">
    <name type="scientific">Luteibacter sahnii</name>
    <dbReference type="NCBI Taxonomy" id="3021977"/>
    <lineage>
        <taxon>Bacteria</taxon>
        <taxon>Pseudomonadati</taxon>
        <taxon>Pseudomonadota</taxon>
        <taxon>Gammaproteobacteria</taxon>
        <taxon>Lysobacterales</taxon>
        <taxon>Rhodanobacteraceae</taxon>
        <taxon>Luteibacter</taxon>
    </lineage>
</organism>
<keyword evidence="1" id="KW-0732">Signal</keyword>
<protein>
    <submittedName>
        <fullName evidence="2">Uncharacterized protein</fullName>
    </submittedName>
</protein>
<evidence type="ECO:0000256" key="1">
    <source>
        <dbReference type="SAM" id="SignalP"/>
    </source>
</evidence>
<name>A0ABT6BFM2_9GAMM</name>
<proteinExistence type="predicted"/>
<reference evidence="2 3" key="1">
    <citation type="journal article" date="2024" name="Curr. Microbiol.">
        <title>Luteibacter sahnii sp. nov., A Novel Yellow-Colored Xanthomonadin Pigment Producing Probiotic Bacterium from Healthy Rice Seed Microbiome.</title>
        <authorList>
            <person name="Jaiswal G."/>
            <person name="Rana R."/>
            <person name="Nayak P.K."/>
            <person name="Chouhan R."/>
            <person name="Gandhi S.G."/>
            <person name="Patel H.K."/>
            <person name="Patil P.B."/>
        </authorList>
    </citation>
    <scope>NUCLEOTIDE SEQUENCE [LARGE SCALE GENOMIC DNA]</scope>
    <source>
        <strain evidence="2 3">PPL201</strain>
    </source>
</reference>
<dbReference type="RefSeq" id="WP_320552397.1">
    <property type="nucleotide sequence ID" value="NZ_JAQLOK010000008.1"/>
</dbReference>
<evidence type="ECO:0000313" key="2">
    <source>
        <dbReference type="EMBL" id="MDF4025992.1"/>
    </source>
</evidence>
<feature type="chain" id="PRO_5045329963" evidence="1">
    <location>
        <begin position="20"/>
        <end position="61"/>
    </location>
</feature>
<keyword evidence="3" id="KW-1185">Reference proteome</keyword>
<dbReference type="EMBL" id="JARJJS010000003">
    <property type="protein sequence ID" value="MDF4025992.1"/>
    <property type="molecule type" value="Genomic_DNA"/>
</dbReference>
<dbReference type="Proteomes" id="UP001528850">
    <property type="component" value="Unassembled WGS sequence"/>
</dbReference>
<gene>
    <name evidence="2" type="ORF">P3W24_13520</name>
</gene>
<comment type="caution">
    <text evidence="2">The sequence shown here is derived from an EMBL/GenBank/DDBJ whole genome shotgun (WGS) entry which is preliminary data.</text>
</comment>
<accession>A0ABT6BFM2</accession>